<keyword evidence="2" id="KW-0328">Glycosyltransferase</keyword>
<dbReference type="eggNOG" id="COG1216">
    <property type="taxonomic scope" value="Bacteria"/>
</dbReference>
<evidence type="ECO:0000256" key="1">
    <source>
        <dbReference type="ARBA" id="ARBA00006739"/>
    </source>
</evidence>
<feature type="domain" description="Glycosyltransferase 2-like" evidence="5">
    <location>
        <begin position="17"/>
        <end position="191"/>
    </location>
</feature>
<comment type="caution">
    <text evidence="6">The sequence shown here is derived from an EMBL/GenBank/DDBJ whole genome shotgun (WGS) entry which is preliminary data.</text>
</comment>
<dbReference type="SUPFAM" id="SSF53448">
    <property type="entry name" value="Nucleotide-diphospho-sugar transferases"/>
    <property type="match status" value="1"/>
</dbReference>
<dbReference type="Gene3D" id="3.90.550.10">
    <property type="entry name" value="Spore Coat Polysaccharide Biosynthesis Protein SpsA, Chain A"/>
    <property type="match status" value="1"/>
</dbReference>
<dbReference type="PANTHER" id="PTHR43179:SF12">
    <property type="entry name" value="GALACTOFURANOSYLTRANSFERASE GLFT2"/>
    <property type="match status" value="1"/>
</dbReference>
<keyword evidence="3" id="KW-0808">Transferase</keyword>
<evidence type="ECO:0000313" key="7">
    <source>
        <dbReference type="Proteomes" id="UP000016843"/>
    </source>
</evidence>
<accession>U5C1V0</accession>
<dbReference type="GO" id="GO:0016757">
    <property type="term" value="F:glycosyltransferase activity"/>
    <property type="evidence" value="ECO:0007669"/>
    <property type="project" value="UniProtKB-KW"/>
</dbReference>
<dbReference type="PANTHER" id="PTHR43179">
    <property type="entry name" value="RHAMNOSYLTRANSFERASE WBBL"/>
    <property type="match status" value="1"/>
</dbReference>
<dbReference type="Pfam" id="PF00535">
    <property type="entry name" value="Glycos_transf_2"/>
    <property type="match status" value="1"/>
</dbReference>
<name>U5C1V0_9BACT</name>
<keyword evidence="4" id="KW-1133">Transmembrane helix</keyword>
<dbReference type="Proteomes" id="UP000016843">
    <property type="component" value="Unassembled WGS sequence"/>
</dbReference>
<dbReference type="EMBL" id="AWXR01000032">
    <property type="protein sequence ID" value="ERM82162.1"/>
    <property type="molecule type" value="Genomic_DNA"/>
</dbReference>
<evidence type="ECO:0000259" key="5">
    <source>
        <dbReference type="Pfam" id="PF00535"/>
    </source>
</evidence>
<keyword evidence="7" id="KW-1185">Reference proteome</keyword>
<gene>
    <name evidence="6" type="ORF">P872_08305</name>
</gene>
<evidence type="ECO:0000256" key="3">
    <source>
        <dbReference type="ARBA" id="ARBA00022679"/>
    </source>
</evidence>
<evidence type="ECO:0000313" key="6">
    <source>
        <dbReference type="EMBL" id="ERM82162.1"/>
    </source>
</evidence>
<proteinExistence type="inferred from homology"/>
<keyword evidence="4" id="KW-0812">Transmembrane</keyword>
<organism evidence="6 7">
    <name type="scientific">Rhodonellum psychrophilum GCM71 = DSM 17998</name>
    <dbReference type="NCBI Taxonomy" id="1123057"/>
    <lineage>
        <taxon>Bacteria</taxon>
        <taxon>Pseudomonadati</taxon>
        <taxon>Bacteroidota</taxon>
        <taxon>Cytophagia</taxon>
        <taxon>Cytophagales</taxon>
        <taxon>Cytophagaceae</taxon>
        <taxon>Rhodonellum</taxon>
    </lineage>
</organism>
<dbReference type="InterPro" id="IPR001173">
    <property type="entry name" value="Glyco_trans_2-like"/>
</dbReference>
<dbReference type="AlphaFoldDB" id="U5C1V0"/>
<protein>
    <recommendedName>
        <fullName evidence="5">Glycosyltransferase 2-like domain-containing protein</fullName>
    </recommendedName>
</protein>
<sequence>MKKRSSMESLQVSSVAIIIINWNGFPFTLQCIRSLENTLYPSFKIIVIDNGSTDNSLQKLREAYPAHHYIGLAENIGFTGGNNVGMAYALENGFDNILLLNNDTEVSPDFLDQLILFQKLQPNAGLIQPLIFFNQQRKIIWSAGGKYNSLLAIPTTLHDRKTIDPQLIPDRELDWATGCCLLISKEVLQDVGFMVPGYFAYFEDVDWSLRMKKKGYQIFLASKAIIFHEAGASSKKTHSEGTLSATVFYLHARNQIFLIRNHGLFPFALLAFGYQLLKYMVWISYFCLRKRFKKAKAVLRGIKDGFQLNPESNTPLCP</sequence>
<feature type="transmembrane region" description="Helical" evidence="4">
    <location>
        <begin position="264"/>
        <end position="288"/>
    </location>
</feature>
<evidence type="ECO:0000256" key="4">
    <source>
        <dbReference type="SAM" id="Phobius"/>
    </source>
</evidence>
<keyword evidence="4" id="KW-0472">Membrane</keyword>
<dbReference type="InterPro" id="IPR029044">
    <property type="entry name" value="Nucleotide-diphossugar_trans"/>
</dbReference>
<reference evidence="6 7" key="1">
    <citation type="journal article" date="2013" name="Genome Announc.">
        <title>Draft Genome Sequence of the Psychrophilic and Alkaliphilic Rhodonellum psychrophilum Strain GCM71T.</title>
        <authorList>
            <person name="Hauptmann A.L."/>
            <person name="Glaring M.A."/>
            <person name="Hallin P.F."/>
            <person name="Prieme A."/>
            <person name="Stougaard P."/>
        </authorList>
    </citation>
    <scope>NUCLEOTIDE SEQUENCE [LARGE SCALE GENOMIC DNA]</scope>
    <source>
        <strain evidence="6 7">GCM71</strain>
    </source>
</reference>
<dbReference type="CDD" id="cd04186">
    <property type="entry name" value="GT_2_like_c"/>
    <property type="match status" value="1"/>
</dbReference>
<evidence type="ECO:0000256" key="2">
    <source>
        <dbReference type="ARBA" id="ARBA00022676"/>
    </source>
</evidence>
<comment type="similarity">
    <text evidence="1">Belongs to the glycosyltransferase 2 family.</text>
</comment>